<sequence>MDPREAVTSSMGANTVGPSSDTASPPPPNPHTHTHTHIPSPPLSSRFIPSLASYSHPSPPPTTSPPHHRPQAPPRNPTIQSPNSSYRLPPPPNSVPTLPRAPSDIAPIYTLHGNKARNHPAYAPPPLPIPCAAIDPSHGNHAQGRKLTPTPHGHGTSIRSRESPGTLGGALVAVTLSDLGWFGGLFPPPLKVKGWRPAGWTATARECWESMSITHLVAAHPREGHPASIYNTKFNRVRADSTSIESSQ</sequence>
<evidence type="ECO:0000313" key="2">
    <source>
        <dbReference type="EMBL" id="KAF9738632.1"/>
    </source>
</evidence>
<comment type="caution">
    <text evidence="2">The sequence shown here is derived from an EMBL/GenBank/DDBJ whole genome shotgun (WGS) entry which is preliminary data.</text>
</comment>
<evidence type="ECO:0000256" key="1">
    <source>
        <dbReference type="SAM" id="MobiDB-lite"/>
    </source>
</evidence>
<dbReference type="PRINTS" id="PR01217">
    <property type="entry name" value="PRICHEXTENSN"/>
</dbReference>
<name>A0A9P6GMW5_9PLEO</name>
<feature type="compositionally biased region" description="Polar residues" evidence="1">
    <location>
        <begin position="77"/>
        <end position="86"/>
    </location>
</feature>
<proteinExistence type="predicted"/>
<accession>A0A9P6GMW5</accession>
<organism evidence="2 3">
    <name type="scientific">Paraphaeosphaeria minitans</name>
    <dbReference type="NCBI Taxonomy" id="565426"/>
    <lineage>
        <taxon>Eukaryota</taxon>
        <taxon>Fungi</taxon>
        <taxon>Dikarya</taxon>
        <taxon>Ascomycota</taxon>
        <taxon>Pezizomycotina</taxon>
        <taxon>Dothideomycetes</taxon>
        <taxon>Pleosporomycetidae</taxon>
        <taxon>Pleosporales</taxon>
        <taxon>Massarineae</taxon>
        <taxon>Didymosphaeriaceae</taxon>
        <taxon>Paraphaeosphaeria</taxon>
    </lineage>
</organism>
<feature type="region of interest" description="Disordered" evidence="1">
    <location>
        <begin position="138"/>
        <end position="164"/>
    </location>
</feature>
<feature type="compositionally biased region" description="Polar residues" evidence="1">
    <location>
        <begin position="7"/>
        <end position="17"/>
    </location>
</feature>
<feature type="region of interest" description="Disordered" evidence="1">
    <location>
        <begin position="1"/>
        <end position="101"/>
    </location>
</feature>
<dbReference type="Proteomes" id="UP000756921">
    <property type="component" value="Unassembled WGS sequence"/>
</dbReference>
<keyword evidence="3" id="KW-1185">Reference proteome</keyword>
<protein>
    <submittedName>
        <fullName evidence="2">Uncharacterized protein</fullName>
    </submittedName>
</protein>
<dbReference type="AlphaFoldDB" id="A0A9P6GMW5"/>
<reference evidence="2" key="1">
    <citation type="journal article" date="2020" name="Mol. Plant Microbe Interact.">
        <title>Genome Sequence of the Biocontrol Agent Coniothyrium minitans strain Conio (IMI 134523).</title>
        <authorList>
            <person name="Patel D."/>
            <person name="Shittu T.A."/>
            <person name="Baroncelli R."/>
            <person name="Muthumeenakshi S."/>
            <person name="Osborne T.H."/>
            <person name="Janganan T.K."/>
            <person name="Sreenivasaprasad S."/>
        </authorList>
    </citation>
    <scope>NUCLEOTIDE SEQUENCE</scope>
    <source>
        <strain evidence="2">Conio</strain>
    </source>
</reference>
<gene>
    <name evidence="2" type="ORF">PMIN01_03915</name>
</gene>
<dbReference type="EMBL" id="WJXW01000003">
    <property type="protein sequence ID" value="KAF9738632.1"/>
    <property type="molecule type" value="Genomic_DNA"/>
</dbReference>
<evidence type="ECO:0000313" key="3">
    <source>
        <dbReference type="Proteomes" id="UP000756921"/>
    </source>
</evidence>